<dbReference type="PANTHER" id="PTHR11697:SF230">
    <property type="entry name" value="ZINC FINGER, MYM DOMAIN CONTAINING 1"/>
    <property type="match status" value="1"/>
</dbReference>
<dbReference type="OMA" id="ANEICRS"/>
<organism evidence="2 3">
    <name type="scientific">Sorghum bicolor</name>
    <name type="common">Sorghum</name>
    <name type="synonym">Sorghum vulgare</name>
    <dbReference type="NCBI Taxonomy" id="4558"/>
    <lineage>
        <taxon>Eukaryota</taxon>
        <taxon>Viridiplantae</taxon>
        <taxon>Streptophyta</taxon>
        <taxon>Embryophyta</taxon>
        <taxon>Tracheophyta</taxon>
        <taxon>Spermatophyta</taxon>
        <taxon>Magnoliopsida</taxon>
        <taxon>Liliopsida</taxon>
        <taxon>Poales</taxon>
        <taxon>Poaceae</taxon>
        <taxon>PACMAD clade</taxon>
        <taxon>Panicoideae</taxon>
        <taxon>Andropogonodae</taxon>
        <taxon>Andropogoneae</taxon>
        <taxon>Sorghinae</taxon>
        <taxon>Sorghum</taxon>
    </lineage>
</organism>
<dbReference type="STRING" id="4558.A0A1B6QCW5"/>
<reference evidence="3" key="2">
    <citation type="journal article" date="2018" name="Plant J.">
        <title>The Sorghum bicolor reference genome: improved assembly, gene annotations, a transcriptome atlas, and signatures of genome organization.</title>
        <authorList>
            <person name="McCormick R.F."/>
            <person name="Truong S.K."/>
            <person name="Sreedasyam A."/>
            <person name="Jenkins J."/>
            <person name="Shu S."/>
            <person name="Sims D."/>
            <person name="Kennedy M."/>
            <person name="Amirebrahimi M."/>
            <person name="Weers B.D."/>
            <person name="McKinley B."/>
            <person name="Mattison A."/>
            <person name="Morishige D.T."/>
            <person name="Grimwood J."/>
            <person name="Schmutz J."/>
            <person name="Mullet J.E."/>
        </authorList>
    </citation>
    <scope>NUCLEOTIDE SEQUENCE [LARGE SCALE GENOMIC DNA]</scope>
    <source>
        <strain evidence="3">cv. BTx623</strain>
    </source>
</reference>
<gene>
    <name evidence="2" type="ORF">SORBI_3002G225500</name>
</gene>
<dbReference type="InterPro" id="IPR055298">
    <property type="entry name" value="AtLOH3-like"/>
</dbReference>
<dbReference type="Pfam" id="PF05699">
    <property type="entry name" value="Dimer_Tnp_hAT"/>
    <property type="match status" value="1"/>
</dbReference>
<reference evidence="2 3" key="1">
    <citation type="journal article" date="2009" name="Nature">
        <title>The Sorghum bicolor genome and the diversification of grasses.</title>
        <authorList>
            <person name="Paterson A.H."/>
            <person name="Bowers J.E."/>
            <person name="Bruggmann R."/>
            <person name="Dubchak I."/>
            <person name="Grimwood J."/>
            <person name="Gundlach H."/>
            <person name="Haberer G."/>
            <person name="Hellsten U."/>
            <person name="Mitros T."/>
            <person name="Poliakov A."/>
            <person name="Schmutz J."/>
            <person name="Spannagl M."/>
            <person name="Tang H."/>
            <person name="Wang X."/>
            <person name="Wicker T."/>
            <person name="Bharti A.K."/>
            <person name="Chapman J."/>
            <person name="Feltus F.A."/>
            <person name="Gowik U."/>
            <person name="Grigoriev I.V."/>
            <person name="Lyons E."/>
            <person name="Maher C.A."/>
            <person name="Martis M."/>
            <person name="Narechania A."/>
            <person name="Otillar R.P."/>
            <person name="Penning B.W."/>
            <person name="Salamov A.A."/>
            <person name="Wang Y."/>
            <person name="Zhang L."/>
            <person name="Carpita N.C."/>
            <person name="Freeling M."/>
            <person name="Gingle A.R."/>
            <person name="Hash C.T."/>
            <person name="Keller B."/>
            <person name="Klein P."/>
            <person name="Kresovich S."/>
            <person name="McCann M.C."/>
            <person name="Ming R."/>
            <person name="Peterson D.G."/>
            <person name="Mehboob-ur-Rahman"/>
            <person name="Ware D."/>
            <person name="Westhoff P."/>
            <person name="Mayer K.F."/>
            <person name="Messing J."/>
            <person name="Rokhsar D.S."/>
        </authorList>
    </citation>
    <scope>NUCLEOTIDE SEQUENCE [LARGE SCALE GENOMIC DNA]</scope>
    <source>
        <strain evidence="3">cv. BTx623</strain>
    </source>
</reference>
<dbReference type="Gramene" id="KXG35765">
    <property type="protein sequence ID" value="KXG35765"/>
    <property type="gene ID" value="SORBI_3002G225500"/>
</dbReference>
<protein>
    <recommendedName>
        <fullName evidence="1">HAT C-terminal dimerisation domain-containing protein</fullName>
    </recommendedName>
</protein>
<dbReference type="EMBL" id="CM000761">
    <property type="protein sequence ID" value="KXG35765.1"/>
    <property type="molecule type" value="Genomic_DNA"/>
</dbReference>
<dbReference type="GO" id="GO:0046983">
    <property type="term" value="F:protein dimerization activity"/>
    <property type="evidence" value="ECO:0007669"/>
    <property type="project" value="InterPro"/>
</dbReference>
<evidence type="ECO:0000259" key="1">
    <source>
        <dbReference type="Pfam" id="PF05699"/>
    </source>
</evidence>
<dbReference type="PANTHER" id="PTHR11697">
    <property type="entry name" value="GENERAL TRANSCRIPTION FACTOR 2-RELATED ZINC FINGER PROTEIN"/>
    <property type="match status" value="1"/>
</dbReference>
<dbReference type="InParanoid" id="A0A1B6QCW5"/>
<dbReference type="Proteomes" id="UP000000768">
    <property type="component" value="Chromosome 2"/>
</dbReference>
<accession>A0A1B6QCW5</accession>
<feature type="domain" description="HAT C-terminal dimerisation" evidence="1">
    <location>
        <begin position="197"/>
        <end position="251"/>
    </location>
</feature>
<keyword evidence="3" id="KW-1185">Reference proteome</keyword>
<sequence>MTREIFETTEQLGQALHKKSQDIVNVVRLVRTTKVLLEEMRSDHGCETFFCKVVEFCLDHNTDVPDMEGTYILRGGRAHRQPEHFTRDRYSRVEIFRATIDTQMPELNLKFNEKVMDLLSISATLIPRNGFLSFQANEICRSVEKYYYPMDFSEQGMIALERQLNHFMVDASSSEDMKNIETLVQLCQSLVGIGRHRIFNLVDRLIRLLVTLPVSTATAERAFSVLKITKTRPRNKMEDDFLANSLLVQIEGEIAGHYTYDDIITYFKILKKRRSPLSCSRMSDL</sequence>
<proteinExistence type="predicted"/>
<dbReference type="eggNOG" id="ENOG502QWCA">
    <property type="taxonomic scope" value="Eukaryota"/>
</dbReference>
<evidence type="ECO:0000313" key="3">
    <source>
        <dbReference type="Proteomes" id="UP000000768"/>
    </source>
</evidence>
<evidence type="ECO:0000313" key="2">
    <source>
        <dbReference type="EMBL" id="KXG35765.1"/>
    </source>
</evidence>
<dbReference type="InterPro" id="IPR008906">
    <property type="entry name" value="HATC_C_dom"/>
</dbReference>
<name>A0A1B6QCW5_SORBI</name>
<dbReference type="AlphaFoldDB" id="A0A1B6QCW5"/>